<evidence type="ECO:0000256" key="1">
    <source>
        <dbReference type="SAM" id="MobiDB-lite"/>
    </source>
</evidence>
<evidence type="ECO:0000256" key="2">
    <source>
        <dbReference type="SAM" id="Phobius"/>
    </source>
</evidence>
<keyword evidence="2" id="KW-0812">Transmembrane</keyword>
<keyword evidence="2" id="KW-1133">Transmembrane helix</keyword>
<organism evidence="3 4">
    <name type="scientific">Eiseniibacteriota bacterium</name>
    <dbReference type="NCBI Taxonomy" id="2212470"/>
    <lineage>
        <taxon>Bacteria</taxon>
        <taxon>Candidatus Eiseniibacteriota</taxon>
    </lineage>
</organism>
<comment type="caution">
    <text evidence="3">The sequence shown here is derived from an EMBL/GenBank/DDBJ whole genome shotgun (WGS) entry which is preliminary data.</text>
</comment>
<evidence type="ECO:0000313" key="3">
    <source>
        <dbReference type="EMBL" id="MBI5168186.1"/>
    </source>
</evidence>
<feature type="compositionally biased region" description="Basic and acidic residues" evidence="1">
    <location>
        <begin position="64"/>
        <end position="81"/>
    </location>
</feature>
<keyword evidence="2" id="KW-0472">Membrane</keyword>
<dbReference type="PANTHER" id="PTHR36194:SF1">
    <property type="entry name" value="S-LAYER-LIKE PROTEIN"/>
    <property type="match status" value="1"/>
</dbReference>
<dbReference type="Proteomes" id="UP000696931">
    <property type="component" value="Unassembled WGS sequence"/>
</dbReference>
<dbReference type="EMBL" id="JACRIW010000016">
    <property type="protein sequence ID" value="MBI5168186.1"/>
    <property type="molecule type" value="Genomic_DNA"/>
</dbReference>
<dbReference type="AlphaFoldDB" id="A0A933SB38"/>
<gene>
    <name evidence="3" type="ORF">HZA61_01730</name>
</gene>
<feature type="transmembrane region" description="Helical" evidence="2">
    <location>
        <begin position="94"/>
        <end position="114"/>
    </location>
</feature>
<feature type="compositionally biased region" description="Low complexity" evidence="1">
    <location>
        <begin position="24"/>
        <end position="51"/>
    </location>
</feature>
<feature type="region of interest" description="Disordered" evidence="1">
    <location>
        <begin position="1"/>
        <end position="82"/>
    </location>
</feature>
<accession>A0A933SB38</accession>
<name>A0A933SB38_UNCEI</name>
<reference evidence="3" key="1">
    <citation type="submission" date="2020-07" db="EMBL/GenBank/DDBJ databases">
        <title>Huge and variable diversity of episymbiotic CPR bacteria and DPANN archaea in groundwater ecosystems.</title>
        <authorList>
            <person name="He C.Y."/>
            <person name="Keren R."/>
            <person name="Whittaker M."/>
            <person name="Farag I.F."/>
            <person name="Doudna J."/>
            <person name="Cate J.H.D."/>
            <person name="Banfield J.F."/>
        </authorList>
    </citation>
    <scope>NUCLEOTIDE SEQUENCE</scope>
    <source>
        <strain evidence="3">NC_groundwater_1813_Pr3_B-0.1um_71_17</strain>
    </source>
</reference>
<feature type="compositionally biased region" description="Low complexity" evidence="1">
    <location>
        <begin position="1"/>
        <end position="17"/>
    </location>
</feature>
<evidence type="ECO:0008006" key="5">
    <source>
        <dbReference type="Google" id="ProtNLM"/>
    </source>
</evidence>
<evidence type="ECO:0000313" key="4">
    <source>
        <dbReference type="Proteomes" id="UP000696931"/>
    </source>
</evidence>
<sequence>MKSEVKPAAPAAPAAPSAPKPEVKPAAAPAPKSEVKPAASAPPKSEVKPAATPRSEVAPPRSAAKAEKPAPKPEKPAERKPAAAAAAPAKNMGLLIGIGVVVVALVVALVLVLGKKKPVEEVATGEPAPATASLDVSTEPVGAVVTVEAGGASQTLTSNTTFDNLAEGTARVRVELAGFLARETTLAVTAGAPQSLHMALLPDAAAQVCSLYVAVTPRADKVLINGKPASGKESMFWAVLPAGKYKVEASAAGFTTALAKGSAKASEVKKLALTLASAPADAAASGATTGATTNTAVVPVTEEPADGIALHIEVTPPADITVNHVLRAKAAPSVDVKLGPGKYEVVFEHPDFPKIRKEVQLKAGKTAKPLRVDLSAGEGGISVRGGKAGLKIYVDGRSTGVTTPGVVRGLKPGRRTVELRESNGVTVVASQSVIISDSPQNQQVQF</sequence>
<dbReference type="PANTHER" id="PTHR36194">
    <property type="entry name" value="S-LAYER-LIKE PROTEIN"/>
    <property type="match status" value="1"/>
</dbReference>
<protein>
    <recommendedName>
        <fullName evidence="5">PEGA domain-containing protein</fullName>
    </recommendedName>
</protein>
<proteinExistence type="predicted"/>